<keyword evidence="11" id="KW-0539">Nucleus</keyword>
<dbReference type="STRING" id="32264.T1KY63"/>
<reference evidence="21" key="1">
    <citation type="submission" date="2011-08" db="EMBL/GenBank/DDBJ databases">
        <authorList>
            <person name="Rombauts S."/>
        </authorList>
    </citation>
    <scope>NUCLEOTIDE SEQUENCE</scope>
    <source>
        <strain evidence="21">London</strain>
    </source>
</reference>
<sequence length="789" mass="89954">MKIVDPASDVSPPPPQSSESSSQSHPSSSLSSQILNVSTPDPSTTQDQLGALASTKPQETSDIANIKNNSIASESTKIDDQPELLTNSADEMVEMQDTENGISNHGGSPSCEISMKPKSQGKKRPIDEVTRDQNEPTIESAEKKLAQHHYKNDKRQEKDDYCWICHKEKGNNYITCKSCPRSYHRKCLPPDNSASSELFEANKNCANNSDWICIECSAINKSEDLASKSSTLSHLNPHDFSELLMFAVQTIKATADRSFHQPVSDAVFPDYRSFIKHPMDFSTIERNIRSKVYKSTDSLMADIKYIVHNCYIYNSPNHPLTKNANYFLKVAKNEMQEIEICFNCFRNFYTFKDKDWFTEPCARPHILVYAKMRGYPPWPAKVVRYDKEKNEVDVRFFGAHDRSWVPVEQCSLLTKPNSTKSAKGSGKGQKNSKYDSALNELALHVKRLNELFPFKFHYAKSKQPINVNKLYICDGLEDEEMSSLDDDRDSDLNEDKLVIDETGDDLEIAESDGKGLKSEKVESSSELSPSPDPPTIPEKPVKSEAPIPKLTIPKSIKIPLRSPQVQQQQSPQQPNASPKKDETPKSVKKKTSQGKVKKDKEKVENEKTPLSVKKSGSAKKKVPVKVEENESTKIFDELEALRKKYEFEKMMHKEQLKEIEHNQNLKIREMRESWQKENERALKELTTTLEEKYRKEIEETKKKLWCSECLKEAMYFCCWNTSYCSLDCQKAQWPKHASKCQQQSHWQQTNSQSTANQQQYNQSNQQQPQLQTASINNNTSTTSYNSTVN</sequence>
<evidence type="ECO:0000313" key="21">
    <source>
        <dbReference type="Proteomes" id="UP000015104"/>
    </source>
</evidence>
<evidence type="ECO:0000256" key="14">
    <source>
        <dbReference type="SAM" id="Coils"/>
    </source>
</evidence>
<feature type="domain" description="PWWP" evidence="18">
    <location>
        <begin position="364"/>
        <end position="416"/>
    </location>
</feature>
<dbReference type="SUPFAM" id="SSF47370">
    <property type="entry name" value="Bromodomain"/>
    <property type="match status" value="1"/>
</dbReference>
<dbReference type="PROSITE" id="PS50014">
    <property type="entry name" value="BROMODOMAIN_2"/>
    <property type="match status" value="1"/>
</dbReference>
<feature type="region of interest" description="Disordered" evidence="15">
    <location>
        <begin position="497"/>
        <end position="549"/>
    </location>
</feature>
<dbReference type="InterPro" id="IPR011011">
    <property type="entry name" value="Znf_FYVE_PHD"/>
</dbReference>
<feature type="compositionally biased region" description="Acidic residues" evidence="15">
    <location>
        <begin position="501"/>
        <end position="510"/>
    </location>
</feature>
<feature type="region of interest" description="Disordered" evidence="15">
    <location>
        <begin position="751"/>
        <end position="789"/>
    </location>
</feature>
<feature type="compositionally biased region" description="Low complexity" evidence="15">
    <location>
        <begin position="1"/>
        <end position="10"/>
    </location>
</feature>
<evidence type="ECO:0000256" key="7">
    <source>
        <dbReference type="ARBA" id="ARBA00022853"/>
    </source>
</evidence>
<dbReference type="EMBL" id="CAEY01000699">
    <property type="status" value="NOT_ANNOTATED_CDS"/>
    <property type="molecule type" value="Genomic_DNA"/>
</dbReference>
<feature type="compositionally biased region" description="Basic and acidic residues" evidence="15">
    <location>
        <begin position="596"/>
        <end position="607"/>
    </location>
</feature>
<dbReference type="GO" id="GO:0005634">
    <property type="term" value="C:nucleus"/>
    <property type="evidence" value="ECO:0007669"/>
    <property type="project" value="UniProtKB-SubCell"/>
</dbReference>
<dbReference type="PANTHER" id="PTHR46453:SF5">
    <property type="entry name" value="PROTEIN KINASE C-BINDING PROTEIN 1 ISOFORM X1"/>
    <property type="match status" value="1"/>
</dbReference>
<feature type="domain" description="MYND-type" evidence="19">
    <location>
        <begin position="706"/>
        <end position="740"/>
    </location>
</feature>
<keyword evidence="6" id="KW-0862">Zinc</keyword>
<feature type="compositionally biased region" description="Polar residues" evidence="15">
    <location>
        <begin position="55"/>
        <end position="75"/>
    </location>
</feature>
<dbReference type="Gene3D" id="2.30.30.140">
    <property type="match status" value="1"/>
</dbReference>
<feature type="compositionally biased region" description="Low complexity" evidence="15">
    <location>
        <begin position="17"/>
        <end position="33"/>
    </location>
</feature>
<dbReference type="InterPro" id="IPR001965">
    <property type="entry name" value="Znf_PHD"/>
</dbReference>
<dbReference type="Gene3D" id="6.10.140.2220">
    <property type="match status" value="1"/>
</dbReference>
<keyword evidence="3" id="KW-0158">Chromosome</keyword>
<dbReference type="PROSITE" id="PS50865">
    <property type="entry name" value="ZF_MYND_2"/>
    <property type="match status" value="1"/>
</dbReference>
<evidence type="ECO:0000259" key="16">
    <source>
        <dbReference type="PROSITE" id="PS50014"/>
    </source>
</evidence>
<feature type="region of interest" description="Disordered" evidence="15">
    <location>
        <begin position="1"/>
        <end position="82"/>
    </location>
</feature>
<dbReference type="HOGENOM" id="CLU_355781_0_0_1"/>
<organism evidence="20 21">
    <name type="scientific">Tetranychus urticae</name>
    <name type="common">Two-spotted spider mite</name>
    <dbReference type="NCBI Taxonomy" id="32264"/>
    <lineage>
        <taxon>Eukaryota</taxon>
        <taxon>Metazoa</taxon>
        <taxon>Ecdysozoa</taxon>
        <taxon>Arthropoda</taxon>
        <taxon>Chelicerata</taxon>
        <taxon>Arachnida</taxon>
        <taxon>Acari</taxon>
        <taxon>Acariformes</taxon>
        <taxon>Trombidiformes</taxon>
        <taxon>Prostigmata</taxon>
        <taxon>Eleutherengona</taxon>
        <taxon>Raphignathae</taxon>
        <taxon>Tetranychoidea</taxon>
        <taxon>Tetranychidae</taxon>
        <taxon>Tetranychus</taxon>
    </lineage>
</organism>
<evidence type="ECO:0000259" key="19">
    <source>
        <dbReference type="PROSITE" id="PS50865"/>
    </source>
</evidence>
<dbReference type="Proteomes" id="UP000015104">
    <property type="component" value="Unassembled WGS sequence"/>
</dbReference>
<dbReference type="GO" id="GO:0140006">
    <property type="term" value="F:histone H3 reader activity"/>
    <property type="evidence" value="ECO:0007669"/>
    <property type="project" value="UniProtKB-ARBA"/>
</dbReference>
<name>T1KY63_TETUR</name>
<dbReference type="AlphaFoldDB" id="T1KY63"/>
<dbReference type="InterPro" id="IPR000313">
    <property type="entry name" value="PWWP_dom"/>
</dbReference>
<evidence type="ECO:0000256" key="2">
    <source>
        <dbReference type="ARBA" id="ARBA00004286"/>
    </source>
</evidence>
<dbReference type="InterPro" id="IPR057053">
    <property type="entry name" value="MYND_ZMYND11_ZMYD8"/>
</dbReference>
<evidence type="ECO:0000259" key="18">
    <source>
        <dbReference type="PROSITE" id="PS50812"/>
    </source>
</evidence>
<comment type="subcellular location">
    <subcellularLocation>
        <location evidence="2">Chromosome</location>
    </subcellularLocation>
    <subcellularLocation>
        <location evidence="1">Nucleus</location>
    </subcellularLocation>
</comment>
<evidence type="ECO:0000256" key="1">
    <source>
        <dbReference type="ARBA" id="ARBA00004123"/>
    </source>
</evidence>
<feature type="compositionally biased region" description="Basic residues" evidence="15">
    <location>
        <begin position="586"/>
        <end position="595"/>
    </location>
</feature>
<dbReference type="Gene3D" id="1.20.920.10">
    <property type="entry name" value="Bromodomain-like"/>
    <property type="match status" value="1"/>
</dbReference>
<evidence type="ECO:0000256" key="15">
    <source>
        <dbReference type="SAM" id="MobiDB-lite"/>
    </source>
</evidence>
<dbReference type="PROSITE" id="PS01359">
    <property type="entry name" value="ZF_PHD_1"/>
    <property type="match status" value="1"/>
</dbReference>
<keyword evidence="5 13" id="KW-0863">Zinc-finger</keyword>
<dbReference type="SMART" id="SM00293">
    <property type="entry name" value="PWWP"/>
    <property type="match status" value="1"/>
</dbReference>
<dbReference type="GO" id="GO:0003714">
    <property type="term" value="F:transcription corepressor activity"/>
    <property type="evidence" value="ECO:0007669"/>
    <property type="project" value="TreeGrafter"/>
</dbReference>
<feature type="compositionally biased region" description="Basic and acidic residues" evidence="15">
    <location>
        <begin position="124"/>
        <end position="138"/>
    </location>
</feature>
<dbReference type="CDD" id="cd20160">
    <property type="entry name" value="PWWP_PRKCBP1"/>
    <property type="match status" value="1"/>
</dbReference>
<evidence type="ECO:0000256" key="5">
    <source>
        <dbReference type="ARBA" id="ARBA00022771"/>
    </source>
</evidence>
<dbReference type="FunFam" id="6.10.140.2220:FF:000002">
    <property type="entry name" value="Protein kinase C-binding protein 1 isoform C"/>
    <property type="match status" value="1"/>
</dbReference>
<dbReference type="Pfam" id="PF00855">
    <property type="entry name" value="PWWP"/>
    <property type="match status" value="1"/>
</dbReference>
<evidence type="ECO:0000256" key="10">
    <source>
        <dbReference type="ARBA" id="ARBA00023163"/>
    </source>
</evidence>
<evidence type="ECO:0000256" key="3">
    <source>
        <dbReference type="ARBA" id="ARBA00022454"/>
    </source>
</evidence>
<keyword evidence="10" id="KW-0804">Transcription</keyword>
<dbReference type="GO" id="GO:0008270">
    <property type="term" value="F:zinc ion binding"/>
    <property type="evidence" value="ECO:0007669"/>
    <property type="project" value="UniProtKB-KW"/>
</dbReference>
<keyword evidence="9 12" id="KW-0103">Bromodomain</keyword>
<feature type="region of interest" description="Disordered" evidence="15">
    <location>
        <begin position="561"/>
        <end position="624"/>
    </location>
</feature>
<dbReference type="SUPFAM" id="SSF57903">
    <property type="entry name" value="FYVE/PHD zinc finger"/>
    <property type="match status" value="1"/>
</dbReference>
<feature type="compositionally biased region" description="Low complexity" evidence="15">
    <location>
        <begin position="562"/>
        <end position="574"/>
    </location>
</feature>
<feature type="region of interest" description="Disordered" evidence="15">
    <location>
        <begin position="99"/>
        <end position="138"/>
    </location>
</feature>
<dbReference type="PROSITE" id="PS50016">
    <property type="entry name" value="ZF_PHD_2"/>
    <property type="match status" value="1"/>
</dbReference>
<dbReference type="InterPro" id="IPR036427">
    <property type="entry name" value="Bromodomain-like_sf"/>
</dbReference>
<keyword evidence="4" id="KW-0479">Metal-binding</keyword>
<evidence type="ECO:0000256" key="13">
    <source>
        <dbReference type="PROSITE-ProRule" id="PRU00134"/>
    </source>
</evidence>
<dbReference type="SMART" id="SM00297">
    <property type="entry name" value="BROMO"/>
    <property type="match status" value="1"/>
</dbReference>
<accession>T1KY63</accession>
<keyword evidence="8" id="KW-0805">Transcription regulation</keyword>
<protein>
    <recommendedName>
        <fullName evidence="22">Protein kinase C-binding protein 1</fullName>
    </recommendedName>
</protein>
<feature type="domain" description="Bromo" evidence="16">
    <location>
        <begin position="259"/>
        <end position="321"/>
    </location>
</feature>
<dbReference type="PRINTS" id="PR00503">
    <property type="entry name" value="BROMODOMAIN"/>
</dbReference>
<dbReference type="InterPro" id="IPR019787">
    <property type="entry name" value="Znf_PHD-finger"/>
</dbReference>
<evidence type="ECO:0000259" key="17">
    <source>
        <dbReference type="PROSITE" id="PS50016"/>
    </source>
</evidence>
<feature type="compositionally biased region" description="Polar residues" evidence="15">
    <location>
        <begin position="34"/>
        <end position="48"/>
    </location>
</feature>
<evidence type="ECO:0000256" key="4">
    <source>
        <dbReference type="ARBA" id="ARBA00022723"/>
    </source>
</evidence>
<keyword evidence="14" id="KW-0175">Coiled coil</keyword>
<dbReference type="Pfam" id="PF23460">
    <property type="entry name" value="ZMYND8_CC"/>
    <property type="match status" value="1"/>
</dbReference>
<dbReference type="GO" id="GO:0005694">
    <property type="term" value="C:chromosome"/>
    <property type="evidence" value="ECO:0007669"/>
    <property type="project" value="UniProtKB-SubCell"/>
</dbReference>
<dbReference type="InterPro" id="IPR013083">
    <property type="entry name" value="Znf_RING/FYVE/PHD"/>
</dbReference>
<dbReference type="Gene3D" id="3.30.40.10">
    <property type="entry name" value="Zinc/RING finger domain, C3HC4 (zinc finger)"/>
    <property type="match status" value="1"/>
</dbReference>
<feature type="coiled-coil region" evidence="14">
    <location>
        <begin position="642"/>
        <end position="691"/>
    </location>
</feature>
<dbReference type="InterPro" id="IPR019786">
    <property type="entry name" value="Zinc_finger_PHD-type_CS"/>
</dbReference>
<evidence type="ECO:0000256" key="8">
    <source>
        <dbReference type="ARBA" id="ARBA00023015"/>
    </source>
</evidence>
<feature type="compositionally biased region" description="Basic and acidic residues" evidence="15">
    <location>
        <begin position="511"/>
        <end position="523"/>
    </location>
</feature>
<keyword evidence="21" id="KW-1185">Reference proteome</keyword>
<dbReference type="eggNOG" id="KOG3612">
    <property type="taxonomic scope" value="Eukaryota"/>
</dbReference>
<dbReference type="PANTHER" id="PTHR46453">
    <property type="entry name" value="PROTEIN KINASE C-BINDING PROTEIN 1"/>
    <property type="match status" value="1"/>
</dbReference>
<evidence type="ECO:0008006" key="22">
    <source>
        <dbReference type="Google" id="ProtNLM"/>
    </source>
</evidence>
<dbReference type="EnsemblMetazoa" id="tetur26g02600.1">
    <property type="protein sequence ID" value="tetur26g02600.1"/>
    <property type="gene ID" value="tetur26g02600"/>
</dbReference>
<proteinExistence type="predicted"/>
<dbReference type="PROSITE" id="PS50812">
    <property type="entry name" value="PWWP"/>
    <property type="match status" value="1"/>
</dbReference>
<dbReference type="SMART" id="SM00249">
    <property type="entry name" value="PHD"/>
    <property type="match status" value="1"/>
</dbReference>
<feature type="domain" description="PHD-type" evidence="17">
    <location>
        <begin position="159"/>
        <end position="219"/>
    </location>
</feature>
<evidence type="ECO:0000256" key="6">
    <source>
        <dbReference type="ARBA" id="ARBA00022833"/>
    </source>
</evidence>
<dbReference type="InterPro" id="IPR056987">
    <property type="entry name" value="ZMYND8_CC"/>
</dbReference>
<reference evidence="20" key="2">
    <citation type="submission" date="2015-06" db="UniProtKB">
        <authorList>
            <consortium name="EnsemblMetazoa"/>
        </authorList>
    </citation>
    <scope>IDENTIFICATION</scope>
</reference>
<evidence type="ECO:0000256" key="9">
    <source>
        <dbReference type="ARBA" id="ARBA00023117"/>
    </source>
</evidence>
<dbReference type="PROSITE" id="PS01360">
    <property type="entry name" value="ZF_MYND_1"/>
    <property type="match status" value="1"/>
</dbReference>
<dbReference type="InterPro" id="IPR001487">
    <property type="entry name" value="Bromodomain"/>
</dbReference>
<evidence type="ECO:0000256" key="12">
    <source>
        <dbReference type="PROSITE-ProRule" id="PRU00035"/>
    </source>
</evidence>
<dbReference type="Pfam" id="PF00439">
    <property type="entry name" value="Bromodomain"/>
    <property type="match status" value="1"/>
</dbReference>
<dbReference type="InterPro" id="IPR002893">
    <property type="entry name" value="Znf_MYND"/>
</dbReference>
<evidence type="ECO:0000313" key="20">
    <source>
        <dbReference type="EnsemblMetazoa" id="tetur26g02600.1"/>
    </source>
</evidence>
<dbReference type="SUPFAM" id="SSF144232">
    <property type="entry name" value="HIT/MYND zinc finger-like"/>
    <property type="match status" value="1"/>
</dbReference>
<dbReference type="GO" id="GO:0005737">
    <property type="term" value="C:cytoplasm"/>
    <property type="evidence" value="ECO:0007669"/>
    <property type="project" value="TreeGrafter"/>
</dbReference>
<dbReference type="SUPFAM" id="SSF63748">
    <property type="entry name" value="Tudor/PWWP/MBT"/>
    <property type="match status" value="1"/>
</dbReference>
<dbReference type="Pfam" id="PF24324">
    <property type="entry name" value="MYND_ZMYND11_ZMYD8"/>
    <property type="match status" value="1"/>
</dbReference>
<evidence type="ECO:0000256" key="11">
    <source>
        <dbReference type="ARBA" id="ARBA00023242"/>
    </source>
</evidence>
<keyword evidence="7" id="KW-0156">Chromatin regulator</keyword>